<dbReference type="EMBL" id="MN739800">
    <property type="protein sequence ID" value="QHT26690.1"/>
    <property type="molecule type" value="Genomic_DNA"/>
</dbReference>
<dbReference type="GO" id="GO:0120053">
    <property type="term" value="F:ribitol beta-1,4-xylosyltransferase activity"/>
    <property type="evidence" value="ECO:0007669"/>
    <property type="project" value="InterPro"/>
</dbReference>
<feature type="domain" description="RXYLT1 C-terminal" evidence="1">
    <location>
        <begin position="137"/>
        <end position="206"/>
    </location>
</feature>
<dbReference type="PANTHER" id="PTHR15576:SF1">
    <property type="entry name" value="RIBITOL-5-PHOSPHATE XYLOSYLTRANSFERASE 1"/>
    <property type="match status" value="1"/>
</dbReference>
<reference evidence="2" key="1">
    <citation type="journal article" date="2020" name="Nature">
        <title>Giant virus diversity and host interactions through global metagenomics.</title>
        <authorList>
            <person name="Schulz F."/>
            <person name="Roux S."/>
            <person name="Paez-Espino D."/>
            <person name="Jungbluth S."/>
            <person name="Walsh D.A."/>
            <person name="Denef V.J."/>
            <person name="McMahon K.D."/>
            <person name="Konstantinidis K.T."/>
            <person name="Eloe-Fadrosh E.A."/>
            <person name="Kyrpides N.C."/>
            <person name="Woyke T."/>
        </authorList>
    </citation>
    <scope>NUCLEOTIDE SEQUENCE</scope>
    <source>
        <strain evidence="2">GVMAG-M-3300023179-2</strain>
    </source>
</reference>
<dbReference type="InterPro" id="IPR055286">
    <property type="entry name" value="RXYLT1-like"/>
</dbReference>
<dbReference type="InterPro" id="IPR057538">
    <property type="entry name" value="RXYLT1_C"/>
</dbReference>
<dbReference type="GO" id="GO:0035269">
    <property type="term" value="P:protein O-linked glycosylation via mannose"/>
    <property type="evidence" value="ECO:0007669"/>
    <property type="project" value="InterPro"/>
</dbReference>
<name>A0A6C0EDZ5_9ZZZZ</name>
<dbReference type="Pfam" id="PF24785">
    <property type="entry name" value="RXYLT1_C"/>
    <property type="match status" value="1"/>
</dbReference>
<evidence type="ECO:0000313" key="2">
    <source>
        <dbReference type="EMBL" id="QHT26690.1"/>
    </source>
</evidence>
<proteinExistence type="predicted"/>
<evidence type="ECO:0000259" key="1">
    <source>
        <dbReference type="Pfam" id="PF24785"/>
    </source>
</evidence>
<protein>
    <recommendedName>
        <fullName evidence="1">RXYLT1 C-terminal domain-containing protein</fullName>
    </recommendedName>
</protein>
<dbReference type="PANTHER" id="PTHR15576">
    <property type="entry name" value="RIBITOL-5-PHOSPHATE XYLOSYLTRANSFERASE 1"/>
    <property type="match status" value="1"/>
</dbReference>
<dbReference type="AlphaFoldDB" id="A0A6C0EDZ5"/>
<sequence length="259" mass="30950">MTQNYISGLAFHQIANWSLCPRYQINFEPNKFKENDIVFLNLDFFNEFISIIAEIPPKVKFILITHNSDKCFTENHYILIKDIINKIYAINTIFNNENVITIPIGFRDMPLNTIPIIKSCNKIFNKEILIYMNFEIITNINKRITCFNYFINFNWITSKSKLSIEDFYNDIKKSKYILSPEGTGIDCHRIYESIYFDAIPIVKSSSMNNFYKDLPVIIIKEWSDITEEFLISNYDRYYKNLILWKLENNNWLDPIFWLK</sequence>
<organism evidence="2">
    <name type="scientific">viral metagenome</name>
    <dbReference type="NCBI Taxonomy" id="1070528"/>
    <lineage>
        <taxon>unclassified sequences</taxon>
        <taxon>metagenomes</taxon>
        <taxon>organismal metagenomes</taxon>
    </lineage>
</organism>
<dbReference type="GO" id="GO:0005794">
    <property type="term" value="C:Golgi apparatus"/>
    <property type="evidence" value="ECO:0007669"/>
    <property type="project" value="TreeGrafter"/>
</dbReference>
<accession>A0A6C0EDZ5</accession>